<accession>A0A6A6QKA5</accession>
<sequence length="548" mass="57845">MIQYNASYFTLTLSAPIASYINADLGPKPYYVWMEIVWPLAFAATMAIDGRLGDLFGRRWLMIGGNFLCVVASIIGGTAQSIGVVILAIGLNGMAGAIQQTASAAVSELVPRKYRPQAASTVAGSGIIGGAFGTPIGMPIHLATKLSWRWGFWISLLTAGISVIGLVCFYFPPTFEEVHNEDRRTKWQEVKDFDFVGVILFIGGITVLLLGISWGGVTYPWKSAGVLVPLFIGALALVAFGFWEVYGNLSEPLVPYKLFKNVRGFTMVLVADFVGGMLLYALISLYPVQIATVYESNPAVAAWESCTLLMGTFVSIIVMGNLLGRVGHARLIFAVSVALNTIFLGCMAAMTPSTLGAILALTTLTGFTIGFVQLVGIVMIMLNCPDEDIGVAVGLNGSARSIGGSIATAMYSTILTNKVQEVLPGNIAAAVLPLGFPASSLGPLILALLSGSKAAIEQVPGVTLPVVGAAAQAVKESYAQGFSRLVYLVAIAFGVVATVCAACTRDIDHLLTNDVAAKLHAPELQPLHRNTVNSSDADVEASSHVEKT</sequence>
<dbReference type="Proteomes" id="UP000799750">
    <property type="component" value="Unassembled WGS sequence"/>
</dbReference>
<organism evidence="8 9">
    <name type="scientific">Lophium mytilinum</name>
    <dbReference type="NCBI Taxonomy" id="390894"/>
    <lineage>
        <taxon>Eukaryota</taxon>
        <taxon>Fungi</taxon>
        <taxon>Dikarya</taxon>
        <taxon>Ascomycota</taxon>
        <taxon>Pezizomycotina</taxon>
        <taxon>Dothideomycetes</taxon>
        <taxon>Pleosporomycetidae</taxon>
        <taxon>Mytilinidiales</taxon>
        <taxon>Mytilinidiaceae</taxon>
        <taxon>Lophium</taxon>
    </lineage>
</organism>
<evidence type="ECO:0000259" key="7">
    <source>
        <dbReference type="PROSITE" id="PS50850"/>
    </source>
</evidence>
<dbReference type="SUPFAM" id="SSF103473">
    <property type="entry name" value="MFS general substrate transporter"/>
    <property type="match status" value="1"/>
</dbReference>
<keyword evidence="4 6" id="KW-1133">Transmembrane helix</keyword>
<dbReference type="InterPro" id="IPR036259">
    <property type="entry name" value="MFS_trans_sf"/>
</dbReference>
<feature type="transmembrane region" description="Helical" evidence="6">
    <location>
        <begin position="30"/>
        <end position="48"/>
    </location>
</feature>
<keyword evidence="3 6" id="KW-0812">Transmembrane</keyword>
<name>A0A6A6QKA5_9PEZI</name>
<feature type="transmembrane region" description="Helical" evidence="6">
    <location>
        <begin position="267"/>
        <end position="288"/>
    </location>
</feature>
<feature type="transmembrane region" description="Helical" evidence="6">
    <location>
        <begin position="331"/>
        <end position="351"/>
    </location>
</feature>
<feature type="transmembrane region" description="Helical" evidence="6">
    <location>
        <begin position="300"/>
        <end position="324"/>
    </location>
</feature>
<evidence type="ECO:0000256" key="3">
    <source>
        <dbReference type="ARBA" id="ARBA00022692"/>
    </source>
</evidence>
<dbReference type="Pfam" id="PF06609">
    <property type="entry name" value="TRI12"/>
    <property type="match status" value="1"/>
</dbReference>
<feature type="domain" description="Major facilitator superfamily (MFS) profile" evidence="7">
    <location>
        <begin position="1"/>
        <end position="455"/>
    </location>
</feature>
<evidence type="ECO:0000313" key="8">
    <source>
        <dbReference type="EMBL" id="KAF2492539.1"/>
    </source>
</evidence>
<gene>
    <name evidence="8" type="ORF">BU16DRAFT_592180</name>
</gene>
<reference evidence="8" key="1">
    <citation type="journal article" date="2020" name="Stud. Mycol.">
        <title>101 Dothideomycetes genomes: a test case for predicting lifestyles and emergence of pathogens.</title>
        <authorList>
            <person name="Haridas S."/>
            <person name="Albert R."/>
            <person name="Binder M."/>
            <person name="Bloem J."/>
            <person name="Labutti K."/>
            <person name="Salamov A."/>
            <person name="Andreopoulos B."/>
            <person name="Baker S."/>
            <person name="Barry K."/>
            <person name="Bills G."/>
            <person name="Bluhm B."/>
            <person name="Cannon C."/>
            <person name="Castanera R."/>
            <person name="Culley D."/>
            <person name="Daum C."/>
            <person name="Ezra D."/>
            <person name="Gonzalez J."/>
            <person name="Henrissat B."/>
            <person name="Kuo A."/>
            <person name="Liang C."/>
            <person name="Lipzen A."/>
            <person name="Lutzoni F."/>
            <person name="Magnuson J."/>
            <person name="Mondo S."/>
            <person name="Nolan M."/>
            <person name="Ohm R."/>
            <person name="Pangilinan J."/>
            <person name="Park H.-J."/>
            <person name="Ramirez L."/>
            <person name="Alfaro M."/>
            <person name="Sun H."/>
            <person name="Tritt A."/>
            <person name="Yoshinaga Y."/>
            <person name="Zwiers L.-H."/>
            <person name="Turgeon B."/>
            <person name="Goodwin S."/>
            <person name="Spatafora J."/>
            <person name="Crous P."/>
            <person name="Grigoriev I."/>
        </authorList>
    </citation>
    <scope>NUCLEOTIDE SEQUENCE</scope>
    <source>
        <strain evidence="8">CBS 269.34</strain>
    </source>
</reference>
<dbReference type="CDD" id="cd06179">
    <property type="entry name" value="MFS_TRI12_like"/>
    <property type="match status" value="1"/>
</dbReference>
<evidence type="ECO:0000256" key="1">
    <source>
        <dbReference type="ARBA" id="ARBA00004141"/>
    </source>
</evidence>
<feature type="transmembrane region" description="Helical" evidence="6">
    <location>
        <begin position="118"/>
        <end position="138"/>
    </location>
</feature>
<dbReference type="Gene3D" id="1.20.1250.20">
    <property type="entry name" value="MFS general substrate transporter like domains"/>
    <property type="match status" value="1"/>
</dbReference>
<feature type="transmembrane region" description="Helical" evidence="6">
    <location>
        <begin position="427"/>
        <end position="449"/>
    </location>
</feature>
<evidence type="ECO:0000313" key="9">
    <source>
        <dbReference type="Proteomes" id="UP000799750"/>
    </source>
</evidence>
<feature type="transmembrane region" description="Helical" evidence="6">
    <location>
        <begin position="60"/>
        <end position="79"/>
    </location>
</feature>
<evidence type="ECO:0000256" key="5">
    <source>
        <dbReference type="ARBA" id="ARBA00023136"/>
    </source>
</evidence>
<dbReference type="AlphaFoldDB" id="A0A6A6QKA5"/>
<dbReference type="PROSITE" id="PS50850">
    <property type="entry name" value="MFS"/>
    <property type="match status" value="1"/>
</dbReference>
<feature type="transmembrane region" description="Helical" evidence="6">
    <location>
        <begin position="485"/>
        <end position="504"/>
    </location>
</feature>
<protein>
    <submittedName>
        <fullName evidence="8">MFS general substrate transporter</fullName>
    </submittedName>
</protein>
<dbReference type="PANTHER" id="PTHR23501:SF109">
    <property type="entry name" value="MAJOR FACILITATOR SUPERFAMILY (MFS) PROFILE DOMAIN-CONTAINING PROTEIN-RELATED"/>
    <property type="match status" value="1"/>
</dbReference>
<dbReference type="InterPro" id="IPR010573">
    <property type="entry name" value="MFS_Str1/Tri12-like"/>
</dbReference>
<dbReference type="InterPro" id="IPR020846">
    <property type="entry name" value="MFS_dom"/>
</dbReference>
<keyword evidence="9" id="KW-1185">Reference proteome</keyword>
<feature type="transmembrane region" description="Helical" evidence="6">
    <location>
        <begin position="389"/>
        <end position="415"/>
    </location>
</feature>
<comment type="subcellular location">
    <subcellularLocation>
        <location evidence="1">Membrane</location>
        <topology evidence="1">Multi-pass membrane protein</topology>
    </subcellularLocation>
</comment>
<evidence type="ECO:0000256" key="6">
    <source>
        <dbReference type="SAM" id="Phobius"/>
    </source>
</evidence>
<dbReference type="GO" id="GO:0022857">
    <property type="term" value="F:transmembrane transporter activity"/>
    <property type="evidence" value="ECO:0007669"/>
    <property type="project" value="InterPro"/>
</dbReference>
<feature type="transmembrane region" description="Helical" evidence="6">
    <location>
        <begin position="226"/>
        <end position="246"/>
    </location>
</feature>
<feature type="transmembrane region" description="Helical" evidence="6">
    <location>
        <begin position="357"/>
        <end position="382"/>
    </location>
</feature>
<feature type="transmembrane region" description="Helical" evidence="6">
    <location>
        <begin position="193"/>
        <end position="214"/>
    </location>
</feature>
<dbReference type="PANTHER" id="PTHR23501">
    <property type="entry name" value="MAJOR FACILITATOR SUPERFAMILY"/>
    <property type="match status" value="1"/>
</dbReference>
<evidence type="ECO:0000256" key="2">
    <source>
        <dbReference type="ARBA" id="ARBA00022448"/>
    </source>
</evidence>
<keyword evidence="2" id="KW-0813">Transport</keyword>
<dbReference type="InterPro" id="IPR053791">
    <property type="entry name" value="MFS_Tri12-like"/>
</dbReference>
<evidence type="ECO:0000256" key="4">
    <source>
        <dbReference type="ARBA" id="ARBA00022989"/>
    </source>
</evidence>
<keyword evidence="5 6" id="KW-0472">Membrane</keyword>
<dbReference type="GO" id="GO:0005886">
    <property type="term" value="C:plasma membrane"/>
    <property type="evidence" value="ECO:0007669"/>
    <property type="project" value="TreeGrafter"/>
</dbReference>
<dbReference type="OrthoDB" id="4139357at2759"/>
<proteinExistence type="predicted"/>
<feature type="transmembrane region" description="Helical" evidence="6">
    <location>
        <begin position="150"/>
        <end position="172"/>
    </location>
</feature>
<dbReference type="EMBL" id="MU004193">
    <property type="protein sequence ID" value="KAF2492539.1"/>
    <property type="molecule type" value="Genomic_DNA"/>
</dbReference>